<feature type="transmembrane region" description="Helical" evidence="1">
    <location>
        <begin position="2301"/>
        <end position="2319"/>
    </location>
</feature>
<feature type="transmembrane region" description="Helical" evidence="1">
    <location>
        <begin position="2627"/>
        <end position="2649"/>
    </location>
</feature>
<gene>
    <name evidence="5" type="ORF">PY17X_0609200</name>
    <name evidence="4" type="ORF">PYYM_0608400</name>
</gene>
<feature type="transmembrane region" description="Helical" evidence="1">
    <location>
        <begin position="2835"/>
        <end position="2852"/>
    </location>
</feature>
<dbReference type="OMA" id="NYQNRCW"/>
<feature type="transmembrane region" description="Helical" evidence="1">
    <location>
        <begin position="2803"/>
        <end position="2823"/>
    </location>
</feature>
<evidence type="ECO:0000259" key="2">
    <source>
        <dbReference type="Pfam" id="PF07699"/>
    </source>
</evidence>
<dbReference type="VEuPathDB" id="PlasmoDB:PYYM_0608400"/>
<dbReference type="VEuPathDB" id="PlasmoDB:PY17X_0609200"/>
<dbReference type="Gene3D" id="2.10.50.10">
    <property type="entry name" value="Tumor Necrosis Factor Receptor, subunit A, domain 2"/>
    <property type="match status" value="4"/>
</dbReference>
<dbReference type="Proteomes" id="UP000072874">
    <property type="component" value="Chromosome 6"/>
</dbReference>
<dbReference type="Pfam" id="PF24634">
    <property type="entry name" value="DUF7631"/>
    <property type="match status" value="1"/>
</dbReference>
<evidence type="ECO:0000313" key="5">
    <source>
        <dbReference type="EMBL" id="VTZ75266.1"/>
    </source>
</evidence>
<dbReference type="Pfam" id="PF07699">
    <property type="entry name" value="Ephrin_rec_like"/>
    <property type="match status" value="4"/>
</dbReference>
<feature type="transmembrane region" description="Helical" evidence="1">
    <location>
        <begin position="2775"/>
        <end position="2797"/>
    </location>
</feature>
<dbReference type="RefSeq" id="XP_022813148.1">
    <property type="nucleotide sequence ID" value="XM_022955358.1"/>
</dbReference>
<feature type="transmembrane region" description="Helical" evidence="1">
    <location>
        <begin position="2669"/>
        <end position="2691"/>
    </location>
</feature>
<sequence length="3406" mass="402082">MEIRAVILFISFCAYNANIIIKNEFVKTKQYYNYEYNINRSNNYLLPHTYGIYAFPLDKITPIYSTFVLNNNKSFIRNYYKFEKYSICCLRYCQLKIFHSNNIEIYSRQSKQNKNIFIDIILSNVLNKKQPHSNNYLYYLTINDYKFVKHKQVGCNAENLIGTQEQIIQVNKKTKYRSDKTYGVVSFFIDLYKSIQNKTIEYVLSKNENNGLFFKGMDGFKNNKCFFISVTHLPSIYYDYFNKNYGNISSKKRKKRDLEEIINMGNIFHQINKQINIATKSHESNKTINRKGNVYNSNKNGNTIQNQNNIKKIKYSKKNSTKFLKSRFLDKKMYYSNLSKIKNNILSTIHLNGNLSNNLNNSIKIKFIPNQTFIRTKNLLISLKIYGRITNNAYNGIINIHKIYEECNGFLIAQVKITNITDLYIITDHFEINNIGTYSICFNINMTYIPIGKLKIQNNLIEQFDIISNENYISTFNCPLNESSILLQMESYIGAISVDSNGNFSYNYNLQSEIKINSQSKIYSIACSSSGNYIAILQKKYIFILEKDLKVSGEIIVHFLDNPISIFLDGNIIYITDASRKNIFRYISIYITNKNKEHQLSLLDIRLKLSQRNRIRNGNFQNEIHDKNDKNIKKKLTKWGIPNLLQLNKIIQNVEDNDEPPNGVSYVIGGSTYKEDPGIREKENTHLKALLNDRISLVYPAGIVVFNDKMYFVDTILHVLFCYCLKKKEMIEMYGYLNSPIKSDSGLDQPYSLSLYYYDEAKTNLLFLGELSTSRILIFEIDNNIKLYQVYNDLPFNIVTDVITTSRFLVVCGINLNNENITSYITFIEIKDLSDIEIKYNGFPYSFKHKEVVNIPPLIKSDNIIKFKMNQYDHKIPANTIITGLKIEKYTGIIYGTIEISAIFDIEITIYSNFNKKILVLKKNISSCPKGHFYSNNNNNCELCPIGYFSTYERQDACNSCEDYLKNSITFYPGSDSENECLCKPGYYLRKNKCVDCPKGFYKDVIGNFKCHLTCEPMKNSTVSGAKSYEELKCSCKDGYYTVLDSLCKPCPFHKYCLYNPKSNYNKADIIDCGNNSVTLTKGSSSPTQCVCDRGYYYDIMSNSCHPCNFNKYKTTISNEPCEDFVQNPVYSQEYLPNENYIQRHNIHLKQTNNSMFSMIKGSKMLHKANLCESGYFYSMNKSFCSICRYNHICKGSYNKITQCPIHSVTTKLKNDSYLDCLCTRGYGRIIVNYFNNFSISCKPCPYGTFQPHLSAGECIPCPPYTFTKNIKSTSITDCIPKNGYYNQYFEYIYEYTKTKLIQNIPNFLQQYHLYINDQYTEIKRNVAEKDKNRNNLKNNSDTQTCCYNSDISFELRGNKYEYYGTKEPSDYFKTYGQKYNKINTQDSMICSKSYNNDDDNYSEESNFSHAKNNFKKLNIHKINNNIRHLKGPYNNIFHTNYLKNIILMDRVKHYNFFQQNPDFFKLNNTKRDNIHFDINHNDDKRGRDKKNTDFSRQFIGFKNVGISYLLLDKNIKRDNKQTTKIGRENDGGDTIEMINNHKNDISLINVTKISSSITGIEQTINKIDILSANRIDLLKTIRTREHIYNSSKEKKIIYSCYETDQLIKHTINTIYAITIPEIDIIYCLNKCISNVYCTGIEIDKRDNKWKAHISYILTRSSGSEIINIYKCNLFLYEDPDSYYDENDKNIKGKKINDIHKYNSTNKITRCIIQKNYIFQLWKIYTFEKCPNNYYCLENSYEKSKCPLNSVKKEFKGKIKNCLCLPGFYLNINTEKCVGCPKGTYKYSISNGNCLECPLNLTTVSEMSTSIYDCVCREGYYFQGDNQIELINTNKIKRNLLKNYKPGKHSFLQQIKDRFLEVNQTNNFFKNSKSIKNKFTEQEKMKYTTKKRKSKYVAKNNLISINDINFIQSENIQVINLNPIYQNTRNNENYLHSTVDSKDNKTNIYHNIEEKCVKCPDKMFCPGLWLKSFEFQIHHPPIFCPEGSFIPKTTIISTDINKCLCKKGYGINFNKNKSKSKNKNKCIKCKERYYKDVVDDSLCAGLCMEYSTSFKGSISKNQCFCNTGKYMIRESSNEIKCINCPEGSLCIGGLKYKPLKILIKNINYTNIEMIDHTVPFPQKGYFATFEIMHPNFSWTPLNSVNLQINNYNNSDIVLSDKLLFDVFYKKRNYVELEVDRFRNGNKTSLLRKNTIFFRKKIILDISDNKNNKEIYFSKQKNKTPVLITENGEQIKYKKSFLTVDRIPDFHICPIMKKCVGGINNLCYEGSEGYLCSKCSNNYDTKYFRSQCFKCQKKKIEIFNFILFKIVFYVLIYFLIYLNYFCNIKKNFVFIGIFKIWYAFIISFLPYIFIMDSNSPREENYILYFQFFTSLPIRFITQYLKLNCFINSYNNEKYIYVWYVQRFIKIAEPIIDCFFMVCIFICFYIIYTWWNHQKISLIQKVIKNQINKEYNNKEYYQYVSDFYYHYYQKGVIDTINNKRNKTYLESMKYDCDSFSSYNSLSFRTPLLKKWKNKKYSKKLNKNKLPSVTSWKSNKNQSSKWINQKVSNKSQKWINKKEKKKKTKTISLNNINFSESSSFSRNKKLTKENSNESDFLDVINFKKDMYPKIQKTNSFPIEENKTKDNYWTCICLLNIYNIKAMGIFRYIHPPNISIHKKIGSILSDLNAIYIIVFYIHFPFTLMSILELVWCQSTKYKNKLPILILYHMPLQVCSFQNKLFLSGVMFSALFFFIYLFLFIKYFCDTFKNFKVFQSYERHFKFYFLFNGYNYQNRCWGFINIIKIILFVISFMCQFYTNKINNSRYFIFSSIIFIIVTEITLILLYSPYDKRSNNVLQKLSLLSIFSVLITYLTTQISFFFDFYIISILPFILFIYFHIHTINKIILEFALYKNILMKPTRQNKKLDSEGFLNENNIFFNSYLNTKTNIQNNDEGIISSNSKKISRKYKRYKKEIYSKIKENCNLLDFVLRVNKIPSFSIFFNDKNEEIFVQDSNDLIKCRYEKNEKDFKKYNNSLKINPNIIPIDILYSDLLYYNTNNQNNEIFINLNNSNANKYYYSSSGSKMSKDESLSNQNGLREFSNIEKIVEPSESYEEKNVLDNQIQKDTSKNHNYPLNKTHFIKCLTDAINILFVNQCYNQISVEWLSFVIRFSICFIHWMKNHDKNIIDFPPLNKRQFELKKRNLLFYSLFSSYSELYSLYFHINKYNKFITDKNDFVKAENLEMFYKYLTELNQINIQTNGENSQRDNDKISEYFVPSNFLDDEFYMCEHDIIAMLFDKSIFRNLSITLVELQYAIYMMQFIESKRLSILIFLFCEKKKKKMIKEKSYINMIKDTKRYVQNILSNNTGIDQTYEVEHRYLKENNNIIKNEIKALQKLINKKQNNKYPKIDNIKSIITDENDKNQYDK</sequence>
<dbReference type="EMBL" id="LK934634">
    <property type="protein sequence ID" value="CDU16946.1"/>
    <property type="molecule type" value="Genomic_DNA"/>
</dbReference>
<reference evidence="5" key="4">
    <citation type="submission" date="2019-05" db="EMBL/GenBank/DDBJ databases">
        <authorList>
            <consortium name="Pathogen Informatics"/>
        </authorList>
    </citation>
    <scope>NUCLEOTIDE SEQUENCE</scope>
    <source>
        <strain evidence="5">17X</strain>
    </source>
</reference>
<dbReference type="SMART" id="SM01411">
    <property type="entry name" value="Ephrin_rec_like"/>
    <property type="match status" value="9"/>
</dbReference>
<feature type="domain" description="Tyrosine-protein kinase ephrin type A/B receptor-like" evidence="2">
    <location>
        <begin position="986"/>
        <end position="1029"/>
    </location>
</feature>
<feature type="transmembrane region" description="Helical" evidence="1">
    <location>
        <begin position="2858"/>
        <end position="2878"/>
    </location>
</feature>
<feature type="transmembrane region" description="Helical" evidence="1">
    <location>
        <begin position="2413"/>
        <end position="2433"/>
    </location>
</feature>
<evidence type="ECO:0000256" key="1">
    <source>
        <dbReference type="SAM" id="Phobius"/>
    </source>
</evidence>
<dbReference type="VEuPathDB" id="PlasmoDB:PY00075"/>
<evidence type="ECO:0000259" key="3">
    <source>
        <dbReference type="Pfam" id="PF24634"/>
    </source>
</evidence>
<keyword evidence="1" id="KW-1133">Transmembrane helix</keyword>
<feature type="domain" description="Tyrosine-protein kinase ephrin type A/B receptor-like" evidence="2">
    <location>
        <begin position="1767"/>
        <end position="1814"/>
    </location>
</feature>
<dbReference type="PANTHER" id="PTHR24046:SF5">
    <property type="entry name" value="EGF-LIKE DOMAIN-CONTAINING PROTEIN"/>
    <property type="match status" value="1"/>
</dbReference>
<feature type="domain" description="Tyrosine-protein kinase ephrin type A/B receptor-like" evidence="2">
    <location>
        <begin position="931"/>
        <end position="981"/>
    </location>
</feature>
<dbReference type="Proteomes" id="UP000072904">
    <property type="component" value="Chromosome 6"/>
</dbReference>
<dbReference type="SUPFAM" id="SSF57184">
    <property type="entry name" value="Growth factor receptor domain"/>
    <property type="match status" value="3"/>
</dbReference>
<reference evidence="4" key="2">
    <citation type="submission" date="2014-05" db="EMBL/GenBank/DDBJ databases">
        <authorList>
            <person name="Aslett A.Martin."/>
            <person name="De Silva Nishadi"/>
        </authorList>
    </citation>
    <scope>NUCLEOTIDE SEQUENCE</scope>
    <source>
        <strain evidence="4">YM</strain>
    </source>
</reference>
<dbReference type="SUPFAM" id="SSF63825">
    <property type="entry name" value="YWTD domain"/>
    <property type="match status" value="1"/>
</dbReference>
<feature type="domain" description="Tyrosine-protein kinase ephrin type A/B receptor-like" evidence="2">
    <location>
        <begin position="1234"/>
        <end position="1279"/>
    </location>
</feature>
<dbReference type="EMBL" id="LM993660">
    <property type="protein sequence ID" value="VTZ75266.1"/>
    <property type="molecule type" value="Genomic_DNA"/>
</dbReference>
<dbReference type="CDD" id="cd00185">
    <property type="entry name" value="TNFRSF"/>
    <property type="match status" value="1"/>
</dbReference>
<feature type="transmembrane region" description="Helical" evidence="1">
    <location>
        <begin position="2331"/>
        <end position="2352"/>
    </location>
</feature>
<dbReference type="InterPro" id="IPR009030">
    <property type="entry name" value="Growth_fac_rcpt_cys_sf"/>
</dbReference>
<dbReference type="InterPro" id="IPR052071">
    <property type="entry name" value="SCUB_EGF-like_domain"/>
</dbReference>
<reference evidence="6 7" key="1">
    <citation type="journal article" date="2014" name="BMC Biol.">
        <title>A comprehensive evaluation of rodent malaria parasite genomes and gene expression.</title>
        <authorList>
            <person name="Otto T.D."/>
            <person name="Bohme U."/>
            <person name="Jackson A.P."/>
            <person name="Hunt M."/>
            <person name="Franke-Fayard B."/>
            <person name="Hoeijmakers W.A."/>
            <person name="Religa A.A."/>
            <person name="Robertson L."/>
            <person name="Sanders M."/>
            <person name="Ogun S.A."/>
            <person name="Cunningham D."/>
            <person name="Erhart A."/>
            <person name="Billker O."/>
            <person name="Khan S.M."/>
            <person name="Stunnenberg H.G."/>
            <person name="Langhorne J."/>
            <person name="Holder A.A."/>
            <person name="Waters A.P."/>
            <person name="Newbold C.I."/>
            <person name="Pain A."/>
            <person name="Berriman M."/>
            <person name="Janse C.J."/>
        </authorList>
    </citation>
    <scope>NUCLEOTIDE SEQUENCE [LARGE SCALE GENOMIC DNA]</scope>
    <source>
        <strain evidence="5 6">17X</strain>
        <strain evidence="4 7">YM</strain>
    </source>
</reference>
<dbReference type="GO" id="GO:0009986">
    <property type="term" value="C:cell surface"/>
    <property type="evidence" value="ECO:0007669"/>
    <property type="project" value="TreeGrafter"/>
</dbReference>
<evidence type="ECO:0000313" key="7">
    <source>
        <dbReference type="Proteomes" id="UP000072904"/>
    </source>
</evidence>
<organism evidence="4 7">
    <name type="scientific">Plasmodium yoelii</name>
    <dbReference type="NCBI Taxonomy" id="5861"/>
    <lineage>
        <taxon>Eukaryota</taxon>
        <taxon>Sar</taxon>
        <taxon>Alveolata</taxon>
        <taxon>Apicomplexa</taxon>
        <taxon>Aconoidasida</taxon>
        <taxon>Haemosporida</taxon>
        <taxon>Plasmodiidae</taxon>
        <taxon>Plasmodium</taxon>
        <taxon>Plasmodium (Vinckeia)</taxon>
    </lineage>
</organism>
<dbReference type="VEuPathDB" id="PlasmoDB:Py17XNL_000600647"/>
<dbReference type="InterPro" id="IPR056048">
    <property type="entry name" value="CRMPA/B-like_DUF7631"/>
</dbReference>
<dbReference type="InterPro" id="IPR011641">
    <property type="entry name" value="Tyr-kin_ephrin_A/B_rcpt-like"/>
</dbReference>
<dbReference type="GO" id="GO:0007165">
    <property type="term" value="P:signal transduction"/>
    <property type="evidence" value="ECO:0007669"/>
    <property type="project" value="TreeGrafter"/>
</dbReference>
<keyword evidence="1" id="KW-0812">Transmembrane</keyword>
<evidence type="ECO:0000313" key="4">
    <source>
        <dbReference type="EMBL" id="CDU16946.1"/>
    </source>
</evidence>
<dbReference type="KEGG" id="pyo:PY17X_0609200"/>
<reference evidence="5" key="3">
    <citation type="submission" date="2014-05" db="EMBL/GenBank/DDBJ databases">
        <authorList>
            <person name="Aslett M.A."/>
            <person name="De Silva N."/>
        </authorList>
    </citation>
    <scope>NUCLEOTIDE SEQUENCE</scope>
    <source>
        <strain evidence="5">17X</strain>
    </source>
</reference>
<feature type="transmembrane region" description="Helical" evidence="1">
    <location>
        <begin position="2720"/>
        <end position="2744"/>
    </location>
</feature>
<keyword evidence="1" id="KW-0472">Membrane</keyword>
<dbReference type="GO" id="GO:0005615">
    <property type="term" value="C:extracellular space"/>
    <property type="evidence" value="ECO:0007669"/>
    <property type="project" value="TreeGrafter"/>
</dbReference>
<dbReference type="VEuPathDB" id="PlasmoDB:PY00076"/>
<feature type="domain" description="DUF7631" evidence="3">
    <location>
        <begin position="2077"/>
        <end position="2125"/>
    </location>
</feature>
<protein>
    <submittedName>
        <fullName evidence="4">Cysteine repeat modular protein 3</fullName>
    </submittedName>
</protein>
<name>A0A077Y2M7_PLAYE</name>
<dbReference type="OrthoDB" id="410989at2759"/>
<dbReference type="GeneID" id="3792214"/>
<dbReference type="PANTHER" id="PTHR24046">
    <property type="entry name" value="SIGNAL PEPTIDE, CUB AND EGF-LIKE DOMAIN-CONTAINING"/>
    <property type="match status" value="1"/>
</dbReference>
<proteinExistence type="predicted"/>
<accession>A0A077Y2M7</accession>
<evidence type="ECO:0000313" key="6">
    <source>
        <dbReference type="Proteomes" id="UP000072874"/>
    </source>
</evidence>